<evidence type="ECO:0000313" key="1">
    <source>
        <dbReference type="EMBL" id="OME09498.1"/>
    </source>
</evidence>
<proteinExistence type="predicted"/>
<name>A0AB36J7G4_9BACL</name>
<comment type="caution">
    <text evidence="1">The sequence shown here is derived from an EMBL/GenBank/DDBJ whole genome shotgun (WGS) entry which is preliminary data.</text>
</comment>
<dbReference type="RefSeq" id="WP_076139076.1">
    <property type="nucleotide sequence ID" value="NZ_MPTO01000062.1"/>
</dbReference>
<sequence>MTEQQIRSFGQALAERFKQVSDERAAAERRFRKTFYSPASTRFEVLELERKRDIAQATYDTWDEITTNLPSEIQTAFKEHYQKINPMEAK</sequence>
<accession>A0AB36J7G4</accession>
<organism evidence="1 2">
    <name type="scientific">Paenibacillus odorifer</name>
    <dbReference type="NCBI Taxonomy" id="189426"/>
    <lineage>
        <taxon>Bacteria</taxon>
        <taxon>Bacillati</taxon>
        <taxon>Bacillota</taxon>
        <taxon>Bacilli</taxon>
        <taxon>Bacillales</taxon>
        <taxon>Paenibacillaceae</taxon>
        <taxon>Paenibacillus</taxon>
    </lineage>
</organism>
<dbReference type="EMBL" id="MPTO01000062">
    <property type="protein sequence ID" value="OME09498.1"/>
    <property type="molecule type" value="Genomic_DNA"/>
</dbReference>
<protein>
    <submittedName>
        <fullName evidence="1">Uncharacterized protein</fullName>
    </submittedName>
</protein>
<gene>
    <name evidence="1" type="ORF">BSK47_32020</name>
</gene>
<reference evidence="1 2" key="1">
    <citation type="submission" date="2016-10" db="EMBL/GenBank/DDBJ databases">
        <title>Paenibacillus species isolates.</title>
        <authorList>
            <person name="Beno S.M."/>
        </authorList>
    </citation>
    <scope>NUCLEOTIDE SEQUENCE [LARGE SCALE GENOMIC DNA]</scope>
    <source>
        <strain evidence="1 2">FSL H7-0918</strain>
    </source>
</reference>
<evidence type="ECO:0000313" key="2">
    <source>
        <dbReference type="Proteomes" id="UP000187323"/>
    </source>
</evidence>
<dbReference type="AlphaFoldDB" id="A0AB36J7G4"/>
<dbReference type="Proteomes" id="UP000187323">
    <property type="component" value="Unassembled WGS sequence"/>
</dbReference>